<evidence type="ECO:0000256" key="1">
    <source>
        <dbReference type="SAM" id="MobiDB-lite"/>
    </source>
</evidence>
<feature type="non-terminal residue" evidence="2">
    <location>
        <position position="1"/>
    </location>
</feature>
<dbReference type="Proteomes" id="UP001174909">
    <property type="component" value="Unassembled WGS sequence"/>
</dbReference>
<comment type="caution">
    <text evidence="2">The sequence shown here is derived from an EMBL/GenBank/DDBJ whole genome shotgun (WGS) entry which is preliminary data.</text>
</comment>
<keyword evidence="3" id="KW-1185">Reference proteome</keyword>
<protein>
    <submittedName>
        <fullName evidence="2">Uncharacterized protein</fullName>
    </submittedName>
</protein>
<dbReference type="EMBL" id="CASHTH010001384">
    <property type="protein sequence ID" value="CAI8014667.1"/>
    <property type="molecule type" value="Genomic_DNA"/>
</dbReference>
<proteinExistence type="predicted"/>
<accession>A0AA35WI73</accession>
<dbReference type="AlphaFoldDB" id="A0AA35WI73"/>
<evidence type="ECO:0000313" key="3">
    <source>
        <dbReference type="Proteomes" id="UP001174909"/>
    </source>
</evidence>
<gene>
    <name evidence="2" type="ORF">GBAR_LOCUS9158</name>
</gene>
<feature type="compositionally biased region" description="Low complexity" evidence="1">
    <location>
        <begin position="24"/>
        <end position="45"/>
    </location>
</feature>
<organism evidence="2 3">
    <name type="scientific">Geodia barretti</name>
    <name type="common">Barrett's horny sponge</name>
    <dbReference type="NCBI Taxonomy" id="519541"/>
    <lineage>
        <taxon>Eukaryota</taxon>
        <taxon>Metazoa</taxon>
        <taxon>Porifera</taxon>
        <taxon>Demospongiae</taxon>
        <taxon>Heteroscleromorpha</taxon>
        <taxon>Tetractinellida</taxon>
        <taxon>Astrophorina</taxon>
        <taxon>Geodiidae</taxon>
        <taxon>Geodia</taxon>
    </lineage>
</organism>
<name>A0AA35WI73_GEOBA</name>
<feature type="region of interest" description="Disordered" evidence="1">
    <location>
        <begin position="1"/>
        <end position="46"/>
    </location>
</feature>
<sequence>MWEMYSISPEEQSTRRPHHPQPLTPHTSPSAPSSSSESRSQIGSTHPWIDQECIIVYTVRG</sequence>
<reference evidence="2" key="1">
    <citation type="submission" date="2023-03" db="EMBL/GenBank/DDBJ databases">
        <authorList>
            <person name="Steffen K."/>
            <person name="Cardenas P."/>
        </authorList>
    </citation>
    <scope>NUCLEOTIDE SEQUENCE</scope>
</reference>
<evidence type="ECO:0000313" key="2">
    <source>
        <dbReference type="EMBL" id="CAI8014667.1"/>
    </source>
</evidence>